<protein>
    <submittedName>
        <fullName evidence="1">Uncharacterized protein</fullName>
    </submittedName>
</protein>
<reference evidence="1 2" key="2">
    <citation type="journal article" date="2011" name="Microbiology">
        <title>The genome sequence of Bacillus subtilis subsp. spizizenii W23: insights into speciation within the B. subtilis complex and into the history of B. subtilis genetics.</title>
        <authorList>
            <person name="Zeigler D.R."/>
        </authorList>
    </citation>
    <scope>NUCLEOTIDE SEQUENCE [LARGE SCALE GENOMIC DNA]</scope>
    <source>
        <strain evidence="2">ATCC 23059 / NRRL B-14472 / W23</strain>
    </source>
</reference>
<proteinExistence type="predicted"/>
<sequence length="50" mass="5662">MLSGVINSYFWLAPYSKPKVSCQTGCATDKERSFGEYLPLRDSFELLKAI</sequence>
<dbReference type="EMBL" id="CP002183">
    <property type="protein sequence ID" value="ADM37838.1"/>
    <property type="molecule type" value="Genomic_DNA"/>
</dbReference>
<dbReference type="Proteomes" id="UP000002233">
    <property type="component" value="Chromosome"/>
</dbReference>
<dbReference type="KEGG" id="bss:BSUW23_08960"/>
<evidence type="ECO:0000313" key="2">
    <source>
        <dbReference type="Proteomes" id="UP000002233"/>
    </source>
</evidence>
<accession>E0TVR2</accession>
<reference key="1">
    <citation type="submission" date="2010-08" db="EMBL/GenBank/DDBJ databases">
        <authorList>
            <person name="Zeigler D.R."/>
        </authorList>
    </citation>
    <scope>NUCLEOTIDE SEQUENCE</scope>
    <source>
        <strain>W23</strain>
    </source>
</reference>
<gene>
    <name evidence="1" type="ordered locus">BSUW23_08960</name>
</gene>
<dbReference type="HOGENOM" id="CLU_3114735_0_0_9"/>
<name>E0TVR2_BACSH</name>
<organism evidence="1 2">
    <name type="scientific">Bacillus spizizenii (strain ATCC 23059 / NRRL B-14472 / W23)</name>
    <name type="common">Bacillus subtilis subsp. spizizenii</name>
    <dbReference type="NCBI Taxonomy" id="655816"/>
    <lineage>
        <taxon>Bacteria</taxon>
        <taxon>Bacillati</taxon>
        <taxon>Bacillota</taxon>
        <taxon>Bacilli</taxon>
        <taxon>Bacillales</taxon>
        <taxon>Bacillaceae</taxon>
        <taxon>Bacillus</taxon>
    </lineage>
</organism>
<evidence type="ECO:0000313" key="1">
    <source>
        <dbReference type="EMBL" id="ADM37838.1"/>
    </source>
</evidence>
<dbReference type="AlphaFoldDB" id="E0TVR2"/>